<name>G0RYG9_CHATD</name>
<keyword evidence="4" id="KW-1185">Reference proteome</keyword>
<reference evidence="3 4" key="1">
    <citation type="journal article" date="2011" name="Cell">
        <title>Insight into structure and assembly of the nuclear pore complex by utilizing the genome of a eukaryotic thermophile.</title>
        <authorList>
            <person name="Amlacher S."/>
            <person name="Sarges P."/>
            <person name="Flemming D."/>
            <person name="van Noort V."/>
            <person name="Kunze R."/>
            <person name="Devos D.P."/>
            <person name="Arumugam M."/>
            <person name="Bork P."/>
            <person name="Hurt E."/>
        </authorList>
    </citation>
    <scope>NUCLEOTIDE SEQUENCE [LARGE SCALE GENOMIC DNA]</scope>
    <source>
        <strain evidence="4">DSM 1495 / CBS 144.50 / IMI 039719</strain>
    </source>
</reference>
<organism evidence="4">
    <name type="scientific">Chaetomium thermophilum (strain DSM 1495 / CBS 144.50 / IMI 039719)</name>
    <name type="common">Thermochaetoides thermophila</name>
    <dbReference type="NCBI Taxonomy" id="759272"/>
    <lineage>
        <taxon>Eukaryota</taxon>
        <taxon>Fungi</taxon>
        <taxon>Dikarya</taxon>
        <taxon>Ascomycota</taxon>
        <taxon>Pezizomycotina</taxon>
        <taxon>Sordariomycetes</taxon>
        <taxon>Sordariomycetidae</taxon>
        <taxon>Sordariales</taxon>
        <taxon>Chaetomiaceae</taxon>
        <taxon>Thermochaetoides</taxon>
    </lineage>
</organism>
<dbReference type="InterPro" id="IPR019339">
    <property type="entry name" value="CIR_N_dom"/>
</dbReference>
<evidence type="ECO:0000313" key="4">
    <source>
        <dbReference type="Proteomes" id="UP000008066"/>
    </source>
</evidence>
<evidence type="ECO:0000259" key="2">
    <source>
        <dbReference type="SMART" id="SM01083"/>
    </source>
</evidence>
<feature type="compositionally biased region" description="Basic and acidic residues" evidence="1">
    <location>
        <begin position="234"/>
        <end position="284"/>
    </location>
</feature>
<feature type="compositionally biased region" description="Basic residues" evidence="1">
    <location>
        <begin position="285"/>
        <end position="296"/>
    </location>
</feature>
<dbReference type="STRING" id="759272.G0RYG9"/>
<feature type="compositionally biased region" description="Basic and acidic residues" evidence="1">
    <location>
        <begin position="196"/>
        <end position="216"/>
    </location>
</feature>
<dbReference type="OMA" id="KRYSAQF"/>
<dbReference type="AlphaFoldDB" id="G0RYG9"/>
<dbReference type="OrthoDB" id="2159131at2759"/>
<feature type="region of interest" description="Disordered" evidence="1">
    <location>
        <begin position="26"/>
        <end position="101"/>
    </location>
</feature>
<accession>G0RYG9</accession>
<dbReference type="PANTHER" id="PTHR22093:SF0">
    <property type="entry name" value="LEUKOCYTE RECEPTOR CLUSTER MEMBER 1"/>
    <property type="match status" value="1"/>
</dbReference>
<feature type="compositionally biased region" description="Basic and acidic residues" evidence="1">
    <location>
        <begin position="357"/>
        <end position="401"/>
    </location>
</feature>
<evidence type="ECO:0000313" key="3">
    <source>
        <dbReference type="EMBL" id="EGS23955.1"/>
    </source>
</evidence>
<dbReference type="SMART" id="SM01083">
    <property type="entry name" value="Cir_N"/>
    <property type="match status" value="1"/>
</dbReference>
<dbReference type="EMBL" id="GL988032">
    <property type="protein sequence ID" value="EGS23955.1"/>
    <property type="molecule type" value="Genomic_DNA"/>
</dbReference>
<dbReference type="InterPro" id="IPR039875">
    <property type="entry name" value="LENG1-like"/>
</dbReference>
<dbReference type="PANTHER" id="PTHR22093">
    <property type="entry name" value="LEUKOCYTE RECEPTOR CLUSTER LRC MEMBER 1"/>
    <property type="match status" value="1"/>
</dbReference>
<feature type="domain" description="CBF1-interacting co-repressor CIR N-terminal" evidence="2">
    <location>
        <begin position="10"/>
        <end position="46"/>
    </location>
</feature>
<feature type="region of interest" description="Disordered" evidence="1">
    <location>
        <begin position="183"/>
        <end position="401"/>
    </location>
</feature>
<sequence>MPLHLLGKKSWNPYSAAARARVARDEAAARAREEAEEQRMQVVDAERRMAILRGEVPPPLDNDDAPKAEPPHATSHPSGSDREPHRKRKRRGEDDTDFEMRLARERVEASEAAALSAAAAGPMSLVDSRGHISLFAEPAQAERTDEKKRYDAEDEAYRMRLVNAAGKDGRGLTDGGPWYATAEKDLSSSVPPSRISHKEEGIWGKEDPARKAKREAASMSLSDPLAMMKWGAKQVRELEKERRREAEERKRELEELKREERRRERRDRERKRGGSRSRSPDGKERSHKRDRSRHRYHSQDREEKRDRSRDRREHRDGDGKRHRDRNKDCSRRDEDLFEERHTDDDRDRRRYRHKDPRHRDQSRDGKRHERYHSRSRERDRRRTDRDNRHRDDDGSNHTADR</sequence>
<evidence type="ECO:0000256" key="1">
    <source>
        <dbReference type="SAM" id="MobiDB-lite"/>
    </source>
</evidence>
<dbReference type="HOGENOM" id="CLU_047019_1_1_1"/>
<dbReference type="KEGG" id="cthr:CTHT_0006650"/>
<feature type="compositionally biased region" description="Basic and acidic residues" evidence="1">
    <location>
        <begin position="297"/>
        <end position="348"/>
    </location>
</feature>
<dbReference type="GeneID" id="18254703"/>
<feature type="compositionally biased region" description="Basic and acidic residues" evidence="1">
    <location>
        <begin position="26"/>
        <end position="49"/>
    </location>
</feature>
<dbReference type="RefSeq" id="XP_006691197.1">
    <property type="nucleotide sequence ID" value="XM_006691134.1"/>
</dbReference>
<proteinExistence type="predicted"/>
<dbReference type="Proteomes" id="UP000008066">
    <property type="component" value="Unassembled WGS sequence"/>
</dbReference>
<dbReference type="eggNOG" id="ENOG502RR25">
    <property type="taxonomic scope" value="Eukaryota"/>
</dbReference>
<protein>
    <recommendedName>
        <fullName evidence="2">CBF1-interacting co-repressor CIR N-terminal domain-containing protein</fullName>
    </recommendedName>
</protein>
<gene>
    <name evidence="3" type="ORF">CTHT_0006650</name>
</gene>